<protein>
    <recommendedName>
        <fullName evidence="4">DUF4292 domain-containing protein</fullName>
    </recommendedName>
</protein>
<organism evidence="2 3">
    <name type="scientific">Aquaticitalea lipolytica</name>
    <dbReference type="NCBI Taxonomy" id="1247562"/>
    <lineage>
        <taxon>Bacteria</taxon>
        <taxon>Pseudomonadati</taxon>
        <taxon>Bacteroidota</taxon>
        <taxon>Flavobacteriia</taxon>
        <taxon>Flavobacteriales</taxon>
        <taxon>Flavobacteriaceae</taxon>
        <taxon>Aquaticitalea</taxon>
    </lineage>
</organism>
<dbReference type="AlphaFoldDB" id="A0A8J2TNM6"/>
<dbReference type="InterPro" id="IPR025634">
    <property type="entry name" value="DUF4292"/>
</dbReference>
<dbReference type="PROSITE" id="PS51257">
    <property type="entry name" value="PROKAR_LIPOPROTEIN"/>
    <property type="match status" value="1"/>
</dbReference>
<reference evidence="2 3" key="1">
    <citation type="journal article" date="2014" name="Int. J. Syst. Evol. Microbiol.">
        <title>Complete genome sequence of Corynebacterium casei LMG S-19264T (=DSM 44701T), isolated from a smear-ripened cheese.</title>
        <authorList>
            <consortium name="US DOE Joint Genome Institute (JGI-PGF)"/>
            <person name="Walter F."/>
            <person name="Albersmeier A."/>
            <person name="Kalinowski J."/>
            <person name="Ruckert C."/>
        </authorList>
    </citation>
    <scope>NUCLEOTIDE SEQUENCE [LARGE SCALE GENOMIC DNA]</scope>
    <source>
        <strain evidence="2 3">CGMCC 1.15295</strain>
    </source>
</reference>
<sequence length="257" mass="29496">MKLLKTLLLLFIVTSLVGCKSAKSLTSSGSIKEGITAKQLINDNHKQTAKFRTLQARVKIDYTENNKSNGVSVNLRMEKDKIIWLSAPLSVAKVMITPDKVSYYNNWENVYFDGDFSLLSELLGTELDFTKVQNLLLGETLFDLKEQKHVVSNNEASYILSPEDQNTLFEIFYLLNPGHFKLDSQQLAQPLEKRFLEIDYKSYQLVDKQIVPEIINIIAVEDNEEILIDLEFKSVSLNEKLRFPFSIPSNYKEITFK</sequence>
<name>A0A8J2TNM6_9FLAO</name>
<dbReference type="EMBL" id="BMIC01000001">
    <property type="protein sequence ID" value="GFZ83494.1"/>
    <property type="molecule type" value="Genomic_DNA"/>
</dbReference>
<dbReference type="RefSeq" id="WP_188605487.1">
    <property type="nucleotide sequence ID" value="NZ_BMIC01000001.1"/>
</dbReference>
<evidence type="ECO:0000256" key="1">
    <source>
        <dbReference type="SAM" id="SignalP"/>
    </source>
</evidence>
<keyword evidence="1" id="KW-0732">Signal</keyword>
<feature type="chain" id="PRO_5035294249" description="DUF4292 domain-containing protein" evidence="1">
    <location>
        <begin position="23"/>
        <end position="257"/>
    </location>
</feature>
<dbReference type="Pfam" id="PF14125">
    <property type="entry name" value="DUF4292"/>
    <property type="match status" value="1"/>
</dbReference>
<dbReference type="Gene3D" id="2.50.20.10">
    <property type="entry name" value="Lipoprotein localisation LolA/LolB/LppX"/>
    <property type="match status" value="1"/>
</dbReference>
<evidence type="ECO:0000313" key="3">
    <source>
        <dbReference type="Proteomes" id="UP000598120"/>
    </source>
</evidence>
<keyword evidence="3" id="KW-1185">Reference proteome</keyword>
<gene>
    <name evidence="2" type="ORF">GCM10011531_12880</name>
</gene>
<comment type="caution">
    <text evidence="2">The sequence shown here is derived from an EMBL/GenBank/DDBJ whole genome shotgun (WGS) entry which is preliminary data.</text>
</comment>
<evidence type="ECO:0008006" key="4">
    <source>
        <dbReference type="Google" id="ProtNLM"/>
    </source>
</evidence>
<evidence type="ECO:0000313" key="2">
    <source>
        <dbReference type="EMBL" id="GFZ83494.1"/>
    </source>
</evidence>
<proteinExistence type="predicted"/>
<feature type="signal peptide" evidence="1">
    <location>
        <begin position="1"/>
        <end position="22"/>
    </location>
</feature>
<accession>A0A8J2TNM6</accession>
<dbReference type="Proteomes" id="UP000598120">
    <property type="component" value="Unassembled WGS sequence"/>
</dbReference>